<feature type="repeat" description="TPR" evidence="1">
    <location>
        <begin position="75"/>
        <end position="108"/>
    </location>
</feature>
<dbReference type="Pfam" id="PF13181">
    <property type="entry name" value="TPR_8"/>
    <property type="match status" value="2"/>
</dbReference>
<dbReference type="PROSITE" id="PS51257">
    <property type="entry name" value="PROKAR_LIPOPROTEIN"/>
    <property type="match status" value="1"/>
</dbReference>
<dbReference type="Gene3D" id="1.25.40.10">
    <property type="entry name" value="Tetratricopeptide repeat domain"/>
    <property type="match status" value="1"/>
</dbReference>
<proteinExistence type="predicted"/>
<dbReference type="RefSeq" id="WP_078930577.1">
    <property type="nucleotide sequence ID" value="NZ_FUXC01000003.1"/>
</dbReference>
<keyword evidence="1" id="KW-0802">TPR repeat</keyword>
<protein>
    <submittedName>
        <fullName evidence="2">Tetratricopeptide repeat-containing protein</fullName>
    </submittedName>
</protein>
<dbReference type="OrthoDB" id="369771at2"/>
<dbReference type="InterPro" id="IPR019734">
    <property type="entry name" value="TPR_rpt"/>
</dbReference>
<evidence type="ECO:0000313" key="3">
    <source>
        <dbReference type="Proteomes" id="UP000190395"/>
    </source>
</evidence>
<gene>
    <name evidence="2" type="ORF">SAMN02745152_00826</name>
</gene>
<sequence>MTKRMNCTVGSFATIFLILPLFFSCGSVPKEIPEMTSQELIQNGQTNFENGNYKAALAYYNTAVERFSDWANVYIEARYEIGHVFMKQKKYNLAEPIFNELLDIYKNSTPGTYPAAYKKLAEIELAKIPHKKAE</sequence>
<accession>A0A1T4MAU7</accession>
<keyword evidence="3" id="KW-1185">Reference proteome</keyword>
<dbReference type="STRING" id="225004.SAMN02745152_00826"/>
<dbReference type="Proteomes" id="UP000190395">
    <property type="component" value="Unassembled WGS sequence"/>
</dbReference>
<reference evidence="2 3" key="1">
    <citation type="submission" date="2017-02" db="EMBL/GenBank/DDBJ databases">
        <authorList>
            <person name="Peterson S.W."/>
        </authorList>
    </citation>
    <scope>NUCLEOTIDE SEQUENCE [LARGE SCALE GENOMIC DNA]</scope>
    <source>
        <strain evidence="2 3">ATCC BAA-909</strain>
    </source>
</reference>
<evidence type="ECO:0000256" key="1">
    <source>
        <dbReference type="PROSITE-ProRule" id="PRU00339"/>
    </source>
</evidence>
<dbReference type="SMART" id="SM00028">
    <property type="entry name" value="TPR"/>
    <property type="match status" value="2"/>
</dbReference>
<dbReference type="EMBL" id="FUXC01000003">
    <property type="protein sequence ID" value="SJZ63976.1"/>
    <property type="molecule type" value="Genomic_DNA"/>
</dbReference>
<name>A0A1T4MAU7_9SPIR</name>
<evidence type="ECO:0000313" key="2">
    <source>
        <dbReference type="EMBL" id="SJZ63976.1"/>
    </source>
</evidence>
<dbReference type="PROSITE" id="PS50005">
    <property type="entry name" value="TPR"/>
    <property type="match status" value="1"/>
</dbReference>
<dbReference type="SUPFAM" id="SSF48452">
    <property type="entry name" value="TPR-like"/>
    <property type="match status" value="1"/>
</dbReference>
<dbReference type="GeneID" id="303367084"/>
<organism evidence="2 3">
    <name type="scientific">Treponema berlinense</name>
    <dbReference type="NCBI Taxonomy" id="225004"/>
    <lineage>
        <taxon>Bacteria</taxon>
        <taxon>Pseudomonadati</taxon>
        <taxon>Spirochaetota</taxon>
        <taxon>Spirochaetia</taxon>
        <taxon>Spirochaetales</taxon>
        <taxon>Treponemataceae</taxon>
        <taxon>Treponema</taxon>
    </lineage>
</organism>
<dbReference type="InterPro" id="IPR011990">
    <property type="entry name" value="TPR-like_helical_dom_sf"/>
</dbReference>
<dbReference type="AlphaFoldDB" id="A0A1T4MAU7"/>